<organism evidence="2 3">
    <name type="scientific">Cyanobium gracile UHCC 0139</name>
    <dbReference type="NCBI Taxonomy" id="3110308"/>
    <lineage>
        <taxon>Bacteria</taxon>
        <taxon>Bacillati</taxon>
        <taxon>Cyanobacteriota</taxon>
        <taxon>Cyanophyceae</taxon>
        <taxon>Synechococcales</taxon>
        <taxon>Prochlorococcaceae</taxon>
        <taxon>Cyanobium</taxon>
    </lineage>
</organism>
<gene>
    <name evidence="2" type="ORF">VB738_12910</name>
</gene>
<dbReference type="EMBL" id="JAYGHX010000008">
    <property type="protein sequence ID" value="MEA5392158.1"/>
    <property type="molecule type" value="Genomic_DNA"/>
</dbReference>
<evidence type="ECO:0000313" key="3">
    <source>
        <dbReference type="Proteomes" id="UP001304461"/>
    </source>
</evidence>
<sequence>MWTHRFETTTDLTPEELWPVLADVPRWPEVDHGIERLVIRQEPGPGVTFTLKPKGGPTLSFRIGHFEAPTRYSDLCRLPLATMETVHELVPGPSTTVRVRLAIQGPLAPLWGRLVGRTHAAGLPLQTDRMVARARELASPRRDGVGESPRAARHSAPPLRRV</sequence>
<evidence type="ECO:0000313" key="2">
    <source>
        <dbReference type="EMBL" id="MEA5392158.1"/>
    </source>
</evidence>
<proteinExistence type="predicted"/>
<evidence type="ECO:0000256" key="1">
    <source>
        <dbReference type="SAM" id="MobiDB-lite"/>
    </source>
</evidence>
<dbReference type="InterPro" id="IPR023393">
    <property type="entry name" value="START-like_dom_sf"/>
</dbReference>
<dbReference type="Proteomes" id="UP001304461">
    <property type="component" value="Unassembled WGS sequence"/>
</dbReference>
<dbReference type="RefSeq" id="WP_323306123.1">
    <property type="nucleotide sequence ID" value="NZ_JAYGHX010000008.1"/>
</dbReference>
<dbReference type="Gene3D" id="3.30.530.20">
    <property type="match status" value="1"/>
</dbReference>
<dbReference type="SUPFAM" id="SSF55961">
    <property type="entry name" value="Bet v1-like"/>
    <property type="match status" value="1"/>
</dbReference>
<protein>
    <submittedName>
        <fullName evidence="2">SRPBCC family protein</fullName>
    </submittedName>
</protein>
<comment type="caution">
    <text evidence="2">The sequence shown here is derived from an EMBL/GenBank/DDBJ whole genome shotgun (WGS) entry which is preliminary data.</text>
</comment>
<dbReference type="Pfam" id="PF10604">
    <property type="entry name" value="Polyketide_cyc2"/>
    <property type="match status" value="1"/>
</dbReference>
<name>A0ABU5RWS5_9CYAN</name>
<keyword evidence="3" id="KW-1185">Reference proteome</keyword>
<feature type="region of interest" description="Disordered" evidence="1">
    <location>
        <begin position="137"/>
        <end position="162"/>
    </location>
</feature>
<reference evidence="2 3" key="1">
    <citation type="submission" date="2023-12" db="EMBL/GenBank/DDBJ databases">
        <title>Baltic Sea Cyanobacteria.</title>
        <authorList>
            <person name="Delbaje E."/>
            <person name="Fewer D.P."/>
            <person name="Shishido T.K."/>
        </authorList>
    </citation>
    <scope>NUCLEOTIDE SEQUENCE [LARGE SCALE GENOMIC DNA]</scope>
    <source>
        <strain evidence="2 3">UHCC 0139</strain>
    </source>
</reference>
<accession>A0ABU5RWS5</accession>
<dbReference type="InterPro" id="IPR019587">
    <property type="entry name" value="Polyketide_cyclase/dehydratase"/>
</dbReference>